<dbReference type="PIRSF" id="PIRSF000040">
    <property type="entry name" value="MMOH_comp"/>
    <property type="match status" value="1"/>
</dbReference>
<dbReference type="InterPro" id="IPR009078">
    <property type="entry name" value="Ferritin-like_SF"/>
</dbReference>
<evidence type="ECO:0000256" key="5">
    <source>
        <dbReference type="SAM" id="MobiDB-lite"/>
    </source>
</evidence>
<protein>
    <recommendedName>
        <fullName evidence="1">propane 2-monooxygenase</fullName>
        <ecNumber evidence="1">1.14.13.227</ecNumber>
    </recommendedName>
</protein>
<dbReference type="RefSeq" id="WP_254573098.1">
    <property type="nucleotide sequence ID" value="NZ_CP098502.1"/>
</dbReference>
<dbReference type="SUPFAM" id="SSF47240">
    <property type="entry name" value="Ferritin-like"/>
    <property type="match status" value="1"/>
</dbReference>
<sequence>MGEALMAGEVRAGERRQRRGDDPERSFQWIVPKGRKASLYEDLTVDTQPSVHRFMTSGYTCSFPDGRGTWWEDSTALDVETWSAFRDPNELWERPYYQQGAQGEREIEGAVRSARSEALYADMDPAWVEFLRRDGQVQAFVEHGVWSLATRRSRAALADTLTHGIVLYAAVKQRQAQALVIEGMDLDEDLGGFPIEAAKARWLEAPEWQPTRRLVERLGTITDWGEVIVVCGLVVEPLLGNLVRRELLLRGAHRAADPVTPAVIRVAQREGDWWRDFAAAFTRFAVADPTHGDANRALVARWLADWEPETAAAIDALEGVFAGAPGVDFATAQERVRADYEALLAESGLDTAVST</sequence>
<feature type="region of interest" description="Disordered" evidence="5">
    <location>
        <begin position="1"/>
        <end position="25"/>
    </location>
</feature>
<accession>A0ABY5E011</accession>
<dbReference type="Pfam" id="PF02332">
    <property type="entry name" value="Phenol_Hydrox"/>
    <property type="match status" value="1"/>
</dbReference>
<comment type="catalytic activity">
    <reaction evidence="4">
        <text>propane + NADH + O2 + H(+) = propan-2-ol + NAD(+) + H2O</text>
        <dbReference type="Rhea" id="RHEA:49992"/>
        <dbReference type="ChEBI" id="CHEBI:15377"/>
        <dbReference type="ChEBI" id="CHEBI:15378"/>
        <dbReference type="ChEBI" id="CHEBI:15379"/>
        <dbReference type="ChEBI" id="CHEBI:17824"/>
        <dbReference type="ChEBI" id="CHEBI:32879"/>
        <dbReference type="ChEBI" id="CHEBI:57540"/>
        <dbReference type="ChEBI" id="CHEBI:57945"/>
        <dbReference type="EC" id="1.14.13.227"/>
    </reaction>
</comment>
<evidence type="ECO:0000313" key="7">
    <source>
        <dbReference type="Proteomes" id="UP001056035"/>
    </source>
</evidence>
<name>A0ABY5E011_9ACTN</name>
<dbReference type="InterPro" id="IPR012078">
    <property type="entry name" value="MP_mOase_hydro"/>
</dbReference>
<keyword evidence="3" id="KW-0503">Monooxygenase</keyword>
<proteinExistence type="predicted"/>
<dbReference type="Proteomes" id="UP001056035">
    <property type="component" value="Chromosome"/>
</dbReference>
<evidence type="ECO:0000256" key="4">
    <source>
        <dbReference type="ARBA" id="ARBA00048941"/>
    </source>
</evidence>
<organism evidence="6 7">
    <name type="scientific">Paraconexibacter antarcticus</name>
    <dbReference type="NCBI Taxonomy" id="2949664"/>
    <lineage>
        <taxon>Bacteria</taxon>
        <taxon>Bacillati</taxon>
        <taxon>Actinomycetota</taxon>
        <taxon>Thermoleophilia</taxon>
        <taxon>Solirubrobacterales</taxon>
        <taxon>Paraconexibacteraceae</taxon>
        <taxon>Paraconexibacter</taxon>
    </lineage>
</organism>
<feature type="compositionally biased region" description="Basic and acidic residues" evidence="5">
    <location>
        <begin position="11"/>
        <end position="25"/>
    </location>
</feature>
<keyword evidence="2" id="KW-0560">Oxidoreductase</keyword>
<dbReference type="EC" id="1.14.13.227" evidence="1"/>
<evidence type="ECO:0000256" key="3">
    <source>
        <dbReference type="ARBA" id="ARBA00023033"/>
    </source>
</evidence>
<evidence type="ECO:0000256" key="2">
    <source>
        <dbReference type="ARBA" id="ARBA00023002"/>
    </source>
</evidence>
<evidence type="ECO:0000256" key="1">
    <source>
        <dbReference type="ARBA" id="ARBA00012710"/>
    </source>
</evidence>
<reference evidence="6 7" key="1">
    <citation type="submission" date="2022-06" db="EMBL/GenBank/DDBJ databases">
        <title>Paraconexibacter antarcticus.</title>
        <authorList>
            <person name="Kim C.S."/>
        </authorList>
    </citation>
    <scope>NUCLEOTIDE SEQUENCE [LARGE SCALE GENOMIC DNA]</scope>
    <source>
        <strain evidence="6 7">02-257</strain>
    </source>
</reference>
<dbReference type="EMBL" id="CP098502">
    <property type="protein sequence ID" value="UTI66427.1"/>
    <property type="molecule type" value="Genomic_DNA"/>
</dbReference>
<dbReference type="InterPro" id="IPR003430">
    <property type="entry name" value="Phenol_Hydrox"/>
</dbReference>
<keyword evidence="7" id="KW-1185">Reference proteome</keyword>
<dbReference type="Gene3D" id="1.10.620.20">
    <property type="entry name" value="Ribonucleotide Reductase, subunit A"/>
    <property type="match status" value="1"/>
</dbReference>
<dbReference type="InterPro" id="IPR012348">
    <property type="entry name" value="RNR-like"/>
</dbReference>
<evidence type="ECO:0000313" key="6">
    <source>
        <dbReference type="EMBL" id="UTI66427.1"/>
    </source>
</evidence>
<gene>
    <name evidence="6" type="ORF">NBH00_09500</name>
</gene>